<organism evidence="3 4">
    <name type="scientific">Psilocybe cf. subviscida</name>
    <dbReference type="NCBI Taxonomy" id="2480587"/>
    <lineage>
        <taxon>Eukaryota</taxon>
        <taxon>Fungi</taxon>
        <taxon>Dikarya</taxon>
        <taxon>Basidiomycota</taxon>
        <taxon>Agaricomycotina</taxon>
        <taxon>Agaricomycetes</taxon>
        <taxon>Agaricomycetidae</taxon>
        <taxon>Agaricales</taxon>
        <taxon>Agaricineae</taxon>
        <taxon>Strophariaceae</taxon>
        <taxon>Psilocybe</taxon>
    </lineage>
</organism>
<dbReference type="EMBL" id="JAACJJ010000015">
    <property type="protein sequence ID" value="KAF5325450.1"/>
    <property type="molecule type" value="Genomic_DNA"/>
</dbReference>
<gene>
    <name evidence="3" type="ORF">D9619_009976</name>
</gene>
<sequence length="164" mass="18000">MAVFKSLLAVAFALVATASAAPQLESRQTLGPLQWSYIGCWSDNPAARTLKAASFTDATGMTVDSCQTFCNNRHFNLAGVEFAQVNTHSNYPLLIFITDINPLCDALIILSYRSAIVVMPWTTALRSSFPPTAARPALETASRTVEDPVRWVYTACKPNFNFFI</sequence>
<evidence type="ECO:0000313" key="4">
    <source>
        <dbReference type="Proteomes" id="UP000567179"/>
    </source>
</evidence>
<name>A0A8H5F6C7_9AGAR</name>
<dbReference type="OrthoDB" id="2019572at2759"/>
<proteinExistence type="predicted"/>
<accession>A0A8H5F6C7</accession>
<evidence type="ECO:0000256" key="1">
    <source>
        <dbReference type="SAM" id="SignalP"/>
    </source>
</evidence>
<keyword evidence="4" id="KW-1185">Reference proteome</keyword>
<dbReference type="AlphaFoldDB" id="A0A8H5F6C7"/>
<keyword evidence="1" id="KW-0732">Signal</keyword>
<dbReference type="Pfam" id="PF01822">
    <property type="entry name" value="WSC"/>
    <property type="match status" value="1"/>
</dbReference>
<dbReference type="InterPro" id="IPR002889">
    <property type="entry name" value="WSC_carb-bd"/>
</dbReference>
<evidence type="ECO:0000259" key="2">
    <source>
        <dbReference type="Pfam" id="PF01822"/>
    </source>
</evidence>
<protein>
    <recommendedName>
        <fullName evidence="2">WSC domain-containing protein</fullName>
    </recommendedName>
</protein>
<feature type="domain" description="WSC" evidence="2">
    <location>
        <begin position="37"/>
        <end position="83"/>
    </location>
</feature>
<reference evidence="3 4" key="1">
    <citation type="journal article" date="2020" name="ISME J.">
        <title>Uncovering the hidden diversity of litter-decomposition mechanisms in mushroom-forming fungi.</title>
        <authorList>
            <person name="Floudas D."/>
            <person name="Bentzer J."/>
            <person name="Ahren D."/>
            <person name="Johansson T."/>
            <person name="Persson P."/>
            <person name="Tunlid A."/>
        </authorList>
    </citation>
    <scope>NUCLEOTIDE SEQUENCE [LARGE SCALE GENOMIC DNA]</scope>
    <source>
        <strain evidence="3 4">CBS 101986</strain>
    </source>
</reference>
<feature type="chain" id="PRO_5034369341" description="WSC domain-containing protein" evidence="1">
    <location>
        <begin position="21"/>
        <end position="164"/>
    </location>
</feature>
<feature type="signal peptide" evidence="1">
    <location>
        <begin position="1"/>
        <end position="20"/>
    </location>
</feature>
<evidence type="ECO:0000313" key="3">
    <source>
        <dbReference type="EMBL" id="KAF5325450.1"/>
    </source>
</evidence>
<dbReference type="Proteomes" id="UP000567179">
    <property type="component" value="Unassembled WGS sequence"/>
</dbReference>
<comment type="caution">
    <text evidence="3">The sequence shown here is derived from an EMBL/GenBank/DDBJ whole genome shotgun (WGS) entry which is preliminary data.</text>
</comment>